<dbReference type="Proteomes" id="UP000468581">
    <property type="component" value="Unassembled WGS sequence"/>
</dbReference>
<accession>A0A6P0ULU8</accession>
<proteinExistence type="predicted"/>
<dbReference type="PROSITE" id="PS51186">
    <property type="entry name" value="GNAT"/>
    <property type="match status" value="1"/>
</dbReference>
<dbReference type="SUPFAM" id="SSF55729">
    <property type="entry name" value="Acyl-CoA N-acyltransferases (Nat)"/>
    <property type="match status" value="1"/>
</dbReference>
<keyword evidence="2" id="KW-0808">Transferase</keyword>
<organism evidence="2 3">
    <name type="scientific">Leptobacterium flavescens</name>
    <dbReference type="NCBI Taxonomy" id="472055"/>
    <lineage>
        <taxon>Bacteria</taxon>
        <taxon>Pseudomonadati</taxon>
        <taxon>Bacteroidota</taxon>
        <taxon>Flavobacteriia</taxon>
        <taxon>Flavobacteriales</taxon>
        <taxon>Flavobacteriaceae</taxon>
        <taxon>Leptobacterium</taxon>
    </lineage>
</organism>
<name>A0A6P0ULU8_9FLAO</name>
<dbReference type="RefSeq" id="WP_163605072.1">
    <property type="nucleotide sequence ID" value="NZ_JAABOO010000001.1"/>
</dbReference>
<dbReference type="InterPro" id="IPR000182">
    <property type="entry name" value="GNAT_dom"/>
</dbReference>
<dbReference type="EMBL" id="JAABOO010000001">
    <property type="protein sequence ID" value="NER12033.1"/>
    <property type="molecule type" value="Genomic_DNA"/>
</dbReference>
<dbReference type="InterPro" id="IPR016181">
    <property type="entry name" value="Acyl_CoA_acyltransferase"/>
</dbReference>
<gene>
    <name evidence="2" type="ORF">GWK08_01140</name>
</gene>
<comment type="caution">
    <text evidence="2">The sequence shown here is derived from an EMBL/GenBank/DDBJ whole genome shotgun (WGS) entry which is preliminary data.</text>
</comment>
<dbReference type="AlphaFoldDB" id="A0A6P0ULU8"/>
<dbReference type="Pfam" id="PF13508">
    <property type="entry name" value="Acetyltransf_7"/>
    <property type="match status" value="1"/>
</dbReference>
<dbReference type="Gene3D" id="3.40.630.30">
    <property type="match status" value="1"/>
</dbReference>
<evidence type="ECO:0000313" key="2">
    <source>
        <dbReference type="EMBL" id="NER12033.1"/>
    </source>
</evidence>
<evidence type="ECO:0000313" key="3">
    <source>
        <dbReference type="Proteomes" id="UP000468581"/>
    </source>
</evidence>
<reference evidence="2 3" key="1">
    <citation type="submission" date="2020-01" db="EMBL/GenBank/DDBJ databases">
        <title>Leptobacterium flavescens.</title>
        <authorList>
            <person name="Wang G."/>
        </authorList>
    </citation>
    <scope>NUCLEOTIDE SEQUENCE [LARGE SCALE GENOMIC DNA]</scope>
    <source>
        <strain evidence="2 3">KCTC 22160</strain>
    </source>
</reference>
<protein>
    <submittedName>
        <fullName evidence="2">GNAT family N-acetyltransferase</fullName>
    </submittedName>
</protein>
<dbReference type="GO" id="GO:0016747">
    <property type="term" value="F:acyltransferase activity, transferring groups other than amino-acyl groups"/>
    <property type="evidence" value="ECO:0007669"/>
    <property type="project" value="InterPro"/>
</dbReference>
<feature type="domain" description="N-acetyltransferase" evidence="1">
    <location>
        <begin position="4"/>
        <end position="155"/>
    </location>
</feature>
<sequence>MRFVNTRELNFPQKIAIRELWNKEYPVKLRLETFNDLENYLSELEDPHHILLIDADKELKGWYVDFSREDERWFAMILNSELQGKGLGSKLLKMAMDRETELNGWVIDHEKDLKQNGKPYRSPIAFYLKNGFEILPDNRLELDKISAVRIRFRKLEEQ</sequence>
<keyword evidence="3" id="KW-1185">Reference proteome</keyword>
<evidence type="ECO:0000259" key="1">
    <source>
        <dbReference type="PROSITE" id="PS51186"/>
    </source>
</evidence>